<gene>
    <name evidence="8" type="ORF">ACFOW1_09490</name>
</gene>
<sequence length="182" mass="20523">MAIIVTIVAIVVMFRRQLFPKTFNDEVDMLTDNFKAKIFNLISGFEGYASHAYHDKIDPPGVYTIGFGSIYNWDENRAVQQRDVINKDTAVRWFFIEANQKVSAVQSLVKVPINDNQLLALSSFAYNLGTGALQGSTLLRLLNQGISKQIVANEFDKWAYSNGKKIPGLVKRRSQEKALFLS</sequence>
<name>A0ABV8PVJ4_9BACT</name>
<dbReference type="InterPro" id="IPR034690">
    <property type="entry name" value="Endolysin_T4_type"/>
</dbReference>
<keyword evidence="2 7" id="KW-0929">Antimicrobial</keyword>
<evidence type="ECO:0000256" key="3">
    <source>
        <dbReference type="ARBA" id="ARBA00022638"/>
    </source>
</evidence>
<keyword evidence="9" id="KW-1185">Reference proteome</keyword>
<keyword evidence="5" id="KW-1035">Host cytoplasm</keyword>
<dbReference type="EC" id="3.2.1.17" evidence="7"/>
<accession>A0ABV8PVJ4</accession>
<evidence type="ECO:0000256" key="5">
    <source>
        <dbReference type="ARBA" id="ARBA00023200"/>
    </source>
</evidence>
<keyword evidence="3 7" id="KW-0081">Bacteriolytic enzyme</keyword>
<evidence type="ECO:0000256" key="6">
    <source>
        <dbReference type="ARBA" id="ARBA00023295"/>
    </source>
</evidence>
<dbReference type="Pfam" id="PF00959">
    <property type="entry name" value="Phage_lysozyme"/>
    <property type="match status" value="1"/>
</dbReference>
<evidence type="ECO:0000313" key="9">
    <source>
        <dbReference type="Proteomes" id="UP001595906"/>
    </source>
</evidence>
<dbReference type="InterPro" id="IPR023346">
    <property type="entry name" value="Lysozyme-like_dom_sf"/>
</dbReference>
<dbReference type="InterPro" id="IPR033907">
    <property type="entry name" value="Endolysin_autolysin"/>
</dbReference>
<dbReference type="PANTHER" id="PTHR38107:SF3">
    <property type="entry name" value="LYSOZYME RRRD-RELATED"/>
    <property type="match status" value="1"/>
</dbReference>
<evidence type="ECO:0000313" key="8">
    <source>
        <dbReference type="EMBL" id="MFC4232123.1"/>
    </source>
</evidence>
<protein>
    <recommendedName>
        <fullName evidence="7">Lysozyme</fullName>
        <ecNumber evidence="7">3.2.1.17</ecNumber>
    </recommendedName>
</protein>
<keyword evidence="6 7" id="KW-0326">Glycosidase</keyword>
<dbReference type="InterPro" id="IPR002196">
    <property type="entry name" value="Glyco_hydro_24"/>
</dbReference>
<dbReference type="InterPro" id="IPR051018">
    <property type="entry name" value="Bacteriophage_GH24"/>
</dbReference>
<evidence type="ECO:0000256" key="4">
    <source>
        <dbReference type="ARBA" id="ARBA00022801"/>
    </source>
</evidence>
<dbReference type="HAMAP" id="MF_04110">
    <property type="entry name" value="ENDOLYSIN_T4"/>
    <property type="match status" value="1"/>
</dbReference>
<dbReference type="SUPFAM" id="SSF53955">
    <property type="entry name" value="Lysozyme-like"/>
    <property type="match status" value="1"/>
</dbReference>
<dbReference type="Gene3D" id="1.10.530.40">
    <property type="match status" value="1"/>
</dbReference>
<proteinExistence type="inferred from homology"/>
<dbReference type="InterPro" id="IPR023347">
    <property type="entry name" value="Lysozyme_dom_sf"/>
</dbReference>
<comment type="caution">
    <text evidence="8">The sequence shown here is derived from an EMBL/GenBank/DDBJ whole genome shotgun (WGS) entry which is preliminary data.</text>
</comment>
<comment type="catalytic activity">
    <reaction evidence="1 7">
        <text>Hydrolysis of (1-&gt;4)-beta-linkages between N-acetylmuramic acid and N-acetyl-D-glucosamine residues in a peptidoglycan and between N-acetyl-D-glucosamine residues in chitodextrins.</text>
        <dbReference type="EC" id="3.2.1.17"/>
    </reaction>
</comment>
<comment type="similarity">
    <text evidence="7">Belongs to the glycosyl hydrolase 24 family.</text>
</comment>
<keyword evidence="4 7" id="KW-0378">Hydrolase</keyword>
<organism evidence="8 9">
    <name type="scientific">Parasediminibacterium paludis</name>
    <dbReference type="NCBI Taxonomy" id="908966"/>
    <lineage>
        <taxon>Bacteria</taxon>
        <taxon>Pseudomonadati</taxon>
        <taxon>Bacteroidota</taxon>
        <taxon>Chitinophagia</taxon>
        <taxon>Chitinophagales</taxon>
        <taxon>Chitinophagaceae</taxon>
        <taxon>Parasediminibacterium</taxon>
    </lineage>
</organism>
<dbReference type="PANTHER" id="PTHR38107">
    <property type="match status" value="1"/>
</dbReference>
<evidence type="ECO:0000256" key="1">
    <source>
        <dbReference type="ARBA" id="ARBA00000632"/>
    </source>
</evidence>
<dbReference type="CDD" id="cd00737">
    <property type="entry name" value="lyz_endolysin_autolysin"/>
    <property type="match status" value="1"/>
</dbReference>
<dbReference type="Proteomes" id="UP001595906">
    <property type="component" value="Unassembled WGS sequence"/>
</dbReference>
<reference evidence="9" key="1">
    <citation type="journal article" date="2019" name="Int. J. Syst. Evol. Microbiol.">
        <title>The Global Catalogue of Microorganisms (GCM) 10K type strain sequencing project: providing services to taxonomists for standard genome sequencing and annotation.</title>
        <authorList>
            <consortium name="The Broad Institute Genomics Platform"/>
            <consortium name="The Broad Institute Genome Sequencing Center for Infectious Disease"/>
            <person name="Wu L."/>
            <person name="Ma J."/>
        </authorList>
    </citation>
    <scope>NUCLEOTIDE SEQUENCE [LARGE SCALE GENOMIC DNA]</scope>
    <source>
        <strain evidence="9">CECT 8010</strain>
    </source>
</reference>
<evidence type="ECO:0000256" key="2">
    <source>
        <dbReference type="ARBA" id="ARBA00022529"/>
    </source>
</evidence>
<evidence type="ECO:0000256" key="7">
    <source>
        <dbReference type="RuleBase" id="RU003788"/>
    </source>
</evidence>
<dbReference type="EMBL" id="JBHSDC010000018">
    <property type="protein sequence ID" value="MFC4232123.1"/>
    <property type="molecule type" value="Genomic_DNA"/>
</dbReference>